<dbReference type="AlphaFoldDB" id="A0A9W2YUQ3"/>
<gene>
    <name evidence="12" type="primary">LOC106063307</name>
</gene>
<evidence type="ECO:0000256" key="5">
    <source>
        <dbReference type="ARBA" id="ARBA00022781"/>
    </source>
</evidence>
<evidence type="ECO:0000313" key="12">
    <source>
        <dbReference type="RefSeq" id="XP_055866465.1"/>
    </source>
</evidence>
<evidence type="ECO:0000256" key="10">
    <source>
        <dbReference type="PIRNR" id="PIRNR017835"/>
    </source>
</evidence>
<evidence type="ECO:0000256" key="9">
    <source>
        <dbReference type="ARBA" id="ARBA00023310"/>
    </source>
</evidence>
<evidence type="ECO:0000256" key="8">
    <source>
        <dbReference type="ARBA" id="ARBA00023136"/>
    </source>
</evidence>
<name>A0A9W2YUQ3_BIOGL</name>
<keyword evidence="9 10" id="KW-0066">ATP synthesis</keyword>
<keyword evidence="11" id="KW-1185">Reference proteome</keyword>
<dbReference type="Pfam" id="PF04718">
    <property type="entry name" value="ATP-synt_G"/>
    <property type="match status" value="1"/>
</dbReference>
<evidence type="ECO:0000256" key="2">
    <source>
        <dbReference type="ARBA" id="ARBA00005699"/>
    </source>
</evidence>
<evidence type="ECO:0000256" key="3">
    <source>
        <dbReference type="ARBA" id="ARBA00022448"/>
    </source>
</evidence>
<evidence type="ECO:0000313" key="11">
    <source>
        <dbReference type="Proteomes" id="UP001165740"/>
    </source>
</evidence>
<evidence type="ECO:0000256" key="4">
    <source>
        <dbReference type="ARBA" id="ARBA00022547"/>
    </source>
</evidence>
<dbReference type="GeneID" id="106063307"/>
<evidence type="ECO:0000256" key="7">
    <source>
        <dbReference type="ARBA" id="ARBA00023128"/>
    </source>
</evidence>
<dbReference type="GO" id="GO:0015078">
    <property type="term" value="F:proton transmembrane transporter activity"/>
    <property type="evidence" value="ECO:0007669"/>
    <property type="project" value="UniProtKB-UniRule"/>
</dbReference>
<dbReference type="GO" id="GO:0031966">
    <property type="term" value="C:mitochondrial membrane"/>
    <property type="evidence" value="ECO:0007669"/>
    <property type="project" value="UniProtKB-SubCell"/>
</dbReference>
<keyword evidence="4 10" id="KW-0138">CF(0)</keyword>
<dbReference type="InterPro" id="IPR006808">
    <property type="entry name" value="ATP_synth_F0_gsu_mt"/>
</dbReference>
<sequence>MAKVVTYFSSKGSTILAFAKPRLSTIWKYAKVELRPPTLGELSEVPLAIQKLKLSAQTGKWKQLTVKEAFLNTIVGAEIVFWFYAGECIGKGGIVGYDIPGAVNWDIHF</sequence>
<keyword evidence="7 10" id="KW-0496">Mitochondrion</keyword>
<dbReference type="PANTHER" id="PTHR12386">
    <property type="entry name" value="ATP SYNTHASE SUBUNIT"/>
    <property type="match status" value="1"/>
</dbReference>
<reference evidence="12" key="1">
    <citation type="submission" date="2025-08" db="UniProtKB">
        <authorList>
            <consortium name="RefSeq"/>
        </authorList>
    </citation>
    <scope>IDENTIFICATION</scope>
</reference>
<dbReference type="GO" id="GO:0015986">
    <property type="term" value="P:proton motive force-driven ATP synthesis"/>
    <property type="evidence" value="ECO:0007669"/>
    <property type="project" value="UniProtKB-UniRule"/>
</dbReference>
<dbReference type="RefSeq" id="XP_055866465.1">
    <property type="nucleotide sequence ID" value="XM_056010490.1"/>
</dbReference>
<dbReference type="Proteomes" id="UP001165740">
    <property type="component" value="Chromosome 14"/>
</dbReference>
<keyword evidence="5 10" id="KW-0375">Hydrogen ion transport</keyword>
<dbReference type="GO" id="GO:0045259">
    <property type="term" value="C:proton-transporting ATP synthase complex"/>
    <property type="evidence" value="ECO:0007669"/>
    <property type="project" value="UniProtKB-UniRule"/>
</dbReference>
<dbReference type="OrthoDB" id="437at2759"/>
<evidence type="ECO:0000256" key="1">
    <source>
        <dbReference type="ARBA" id="ARBA00004325"/>
    </source>
</evidence>
<organism evidence="11 12">
    <name type="scientific">Biomphalaria glabrata</name>
    <name type="common">Bloodfluke planorb</name>
    <name type="synonym">Freshwater snail</name>
    <dbReference type="NCBI Taxonomy" id="6526"/>
    <lineage>
        <taxon>Eukaryota</taxon>
        <taxon>Metazoa</taxon>
        <taxon>Spiralia</taxon>
        <taxon>Lophotrochozoa</taxon>
        <taxon>Mollusca</taxon>
        <taxon>Gastropoda</taxon>
        <taxon>Heterobranchia</taxon>
        <taxon>Euthyneura</taxon>
        <taxon>Panpulmonata</taxon>
        <taxon>Hygrophila</taxon>
        <taxon>Lymnaeoidea</taxon>
        <taxon>Planorbidae</taxon>
        <taxon>Biomphalaria</taxon>
    </lineage>
</organism>
<dbReference type="InterPro" id="IPR016702">
    <property type="entry name" value="ATP5MG_metazoa"/>
</dbReference>
<protein>
    <recommendedName>
        <fullName evidence="10">ATP synthase subunit g</fullName>
        <shortName evidence="10">ATPase subunit g</shortName>
    </recommendedName>
</protein>
<comment type="similarity">
    <text evidence="2 10">Belongs to the ATPase g subunit family.</text>
</comment>
<keyword evidence="3 10" id="KW-0813">Transport</keyword>
<keyword evidence="6 10" id="KW-0406">Ion transport</keyword>
<comment type="subcellular location">
    <subcellularLocation>
        <location evidence="1">Mitochondrion membrane</location>
    </subcellularLocation>
</comment>
<proteinExistence type="inferred from homology"/>
<accession>A0A9W2YUQ3</accession>
<evidence type="ECO:0000256" key="6">
    <source>
        <dbReference type="ARBA" id="ARBA00023065"/>
    </source>
</evidence>
<dbReference type="PIRSF" id="PIRSF017835">
    <property type="entry name" value="ATP-synth_g_mitoch_animal"/>
    <property type="match status" value="1"/>
</dbReference>
<keyword evidence="8 10" id="KW-0472">Membrane</keyword>
<dbReference type="OMA" id="MWFYIRE"/>